<dbReference type="Gene3D" id="3.40.930.10">
    <property type="entry name" value="Mannitol-specific EII, Chain A"/>
    <property type="match status" value="1"/>
</dbReference>
<protein>
    <submittedName>
        <fullName evidence="2">PTS system, nitrogen regulatory IIA component</fullName>
    </submittedName>
</protein>
<dbReference type="Pfam" id="PF00359">
    <property type="entry name" value="PTS_EIIA_2"/>
    <property type="match status" value="1"/>
</dbReference>
<dbReference type="CDD" id="cd00211">
    <property type="entry name" value="PTS_IIA_fru"/>
    <property type="match status" value="1"/>
</dbReference>
<dbReference type="GO" id="GO:0030295">
    <property type="term" value="F:protein kinase activator activity"/>
    <property type="evidence" value="ECO:0007669"/>
    <property type="project" value="TreeGrafter"/>
</dbReference>
<dbReference type="PANTHER" id="PTHR47738">
    <property type="entry name" value="PTS SYSTEM FRUCTOSE-LIKE EIIA COMPONENT-RELATED"/>
    <property type="match status" value="1"/>
</dbReference>
<dbReference type="EMBL" id="FOSN01000003">
    <property type="protein sequence ID" value="SFK20043.1"/>
    <property type="molecule type" value="Genomic_DNA"/>
</dbReference>
<dbReference type="PROSITE" id="PS51094">
    <property type="entry name" value="PTS_EIIA_TYPE_2"/>
    <property type="match status" value="1"/>
</dbReference>
<dbReference type="RefSeq" id="WP_091679680.1">
    <property type="nucleotide sequence ID" value="NZ_FOSN01000003.1"/>
</dbReference>
<proteinExistence type="predicted"/>
<organism evidence="2 3">
    <name type="scientific">Methylocapsa palsarum</name>
    <dbReference type="NCBI Taxonomy" id="1612308"/>
    <lineage>
        <taxon>Bacteria</taxon>
        <taxon>Pseudomonadati</taxon>
        <taxon>Pseudomonadota</taxon>
        <taxon>Alphaproteobacteria</taxon>
        <taxon>Hyphomicrobiales</taxon>
        <taxon>Beijerinckiaceae</taxon>
        <taxon>Methylocapsa</taxon>
    </lineage>
</organism>
<accession>A0A1I3XKG7</accession>
<dbReference type="STRING" id="1612308.SAMN05444581_103214"/>
<dbReference type="InterPro" id="IPR002178">
    <property type="entry name" value="PTS_EIIA_type-2_dom"/>
</dbReference>
<sequence length="151" mass="16066">MDLVGHLEPSQIIAASQATNKDQLLRDLAARAAATLKLDARDIYLAIKAREALGSTGLGGGFALPHARIEGLQHMFGLFARIARPVPYDAIDDVPVDLVFLLLIPAEAGGEHLAALAAISRQLRERGCAGRLREAANADELCGILRGLQHS</sequence>
<dbReference type="SUPFAM" id="SSF55804">
    <property type="entry name" value="Phoshotransferase/anion transport protein"/>
    <property type="match status" value="1"/>
</dbReference>
<dbReference type="Proteomes" id="UP000198755">
    <property type="component" value="Unassembled WGS sequence"/>
</dbReference>
<dbReference type="InterPro" id="IPR051541">
    <property type="entry name" value="PTS_SugarTrans_NitroReg"/>
</dbReference>
<dbReference type="PANTHER" id="PTHR47738:SF1">
    <property type="entry name" value="NITROGEN REGULATORY PROTEIN"/>
    <property type="match status" value="1"/>
</dbReference>
<reference evidence="2 3" key="1">
    <citation type="submission" date="2016-10" db="EMBL/GenBank/DDBJ databases">
        <authorList>
            <person name="de Groot N.N."/>
        </authorList>
    </citation>
    <scope>NUCLEOTIDE SEQUENCE [LARGE SCALE GENOMIC DNA]</scope>
    <source>
        <strain evidence="2 3">NE2</strain>
    </source>
</reference>
<dbReference type="InterPro" id="IPR016152">
    <property type="entry name" value="PTrfase/Anion_transptr"/>
</dbReference>
<evidence type="ECO:0000259" key="1">
    <source>
        <dbReference type="PROSITE" id="PS51094"/>
    </source>
</evidence>
<keyword evidence="3" id="KW-1185">Reference proteome</keyword>
<dbReference type="AlphaFoldDB" id="A0A1I3XKG7"/>
<name>A0A1I3XKG7_9HYPH</name>
<dbReference type="OrthoDB" id="95460at2"/>
<evidence type="ECO:0000313" key="3">
    <source>
        <dbReference type="Proteomes" id="UP000198755"/>
    </source>
</evidence>
<gene>
    <name evidence="2" type="ORF">SAMN05444581_103214</name>
</gene>
<feature type="domain" description="PTS EIIA type-2" evidence="1">
    <location>
        <begin position="5"/>
        <end position="148"/>
    </location>
</feature>
<evidence type="ECO:0000313" key="2">
    <source>
        <dbReference type="EMBL" id="SFK20043.1"/>
    </source>
</evidence>